<gene>
    <name evidence="1" type="ORF">BVRB_031600</name>
</gene>
<protein>
    <submittedName>
        <fullName evidence="1">Uncharacterized protein</fullName>
    </submittedName>
</protein>
<organism evidence="1 2">
    <name type="scientific">Beta vulgaris subsp. vulgaris</name>
    <name type="common">Beet</name>
    <dbReference type="NCBI Taxonomy" id="3555"/>
    <lineage>
        <taxon>Eukaryota</taxon>
        <taxon>Viridiplantae</taxon>
        <taxon>Streptophyta</taxon>
        <taxon>Embryophyta</taxon>
        <taxon>Tracheophyta</taxon>
        <taxon>Spermatophyta</taxon>
        <taxon>Magnoliopsida</taxon>
        <taxon>eudicotyledons</taxon>
        <taxon>Gunneridae</taxon>
        <taxon>Pentapetalae</taxon>
        <taxon>Caryophyllales</taxon>
        <taxon>Chenopodiaceae</taxon>
        <taxon>Betoideae</taxon>
        <taxon>Beta</taxon>
    </lineage>
</organism>
<evidence type="ECO:0000313" key="1">
    <source>
        <dbReference type="EMBL" id="KMS93426.1"/>
    </source>
</evidence>
<dbReference type="Gramene" id="KMS93426">
    <property type="protein sequence ID" value="KMS93426"/>
    <property type="gene ID" value="BVRB_031600"/>
</dbReference>
<name>A0A0J8AXE1_BETVV</name>
<reference evidence="1 2" key="1">
    <citation type="journal article" date="2014" name="Nature">
        <title>The genome of the recently domesticated crop plant sugar beet (Beta vulgaris).</title>
        <authorList>
            <person name="Dohm J.C."/>
            <person name="Minoche A.E."/>
            <person name="Holtgrawe D."/>
            <person name="Capella-Gutierrez S."/>
            <person name="Zakrzewski F."/>
            <person name="Tafer H."/>
            <person name="Rupp O."/>
            <person name="Sorensen T.R."/>
            <person name="Stracke R."/>
            <person name="Reinhardt R."/>
            <person name="Goesmann A."/>
            <person name="Kraft T."/>
            <person name="Schulz B."/>
            <person name="Stadler P.F."/>
            <person name="Schmidt T."/>
            <person name="Gabaldon T."/>
            <person name="Lehrach H."/>
            <person name="Weisshaar B."/>
            <person name="Himmelbauer H."/>
        </authorList>
    </citation>
    <scope>NUCLEOTIDE SEQUENCE [LARGE SCALE GENOMIC DNA]</scope>
    <source>
        <tissue evidence="1">Taproot</tissue>
    </source>
</reference>
<feature type="non-terminal residue" evidence="1">
    <location>
        <position position="1"/>
    </location>
</feature>
<dbReference type="Proteomes" id="UP000035740">
    <property type="component" value="Unassembled WGS sequence"/>
</dbReference>
<sequence length="25" mass="2877">SNGSLFLRFLSNNRCVGEMAEWFKA</sequence>
<dbReference type="EMBL" id="KQ102872">
    <property type="protein sequence ID" value="KMS93426.1"/>
    <property type="molecule type" value="Genomic_DNA"/>
</dbReference>
<keyword evidence="2" id="KW-1185">Reference proteome</keyword>
<accession>A0A0J8AXE1</accession>
<proteinExistence type="predicted"/>
<dbReference type="AlphaFoldDB" id="A0A0J8AXE1"/>
<evidence type="ECO:0000313" key="2">
    <source>
        <dbReference type="Proteomes" id="UP000035740"/>
    </source>
</evidence>